<protein>
    <submittedName>
        <fullName evidence="1">Uncharacterized protein</fullName>
    </submittedName>
</protein>
<evidence type="ECO:0000313" key="1">
    <source>
        <dbReference type="EMBL" id="JAQ15339.1"/>
    </source>
</evidence>
<organism evidence="1">
    <name type="scientific">Lygus hesperus</name>
    <name type="common">Western plant bug</name>
    <dbReference type="NCBI Taxonomy" id="30085"/>
    <lineage>
        <taxon>Eukaryota</taxon>
        <taxon>Metazoa</taxon>
        <taxon>Ecdysozoa</taxon>
        <taxon>Arthropoda</taxon>
        <taxon>Hexapoda</taxon>
        <taxon>Insecta</taxon>
        <taxon>Pterygota</taxon>
        <taxon>Neoptera</taxon>
        <taxon>Paraneoptera</taxon>
        <taxon>Hemiptera</taxon>
        <taxon>Heteroptera</taxon>
        <taxon>Panheteroptera</taxon>
        <taxon>Cimicomorpha</taxon>
        <taxon>Miridae</taxon>
        <taxon>Mirini</taxon>
        <taxon>Lygus</taxon>
    </lineage>
</organism>
<accession>A0A146M7E0</accession>
<dbReference type="AlphaFoldDB" id="A0A146M7E0"/>
<gene>
    <name evidence="1" type="ORF">g.47309</name>
</gene>
<sequence length="182" mass="19395">MLYNTHRTLHCILAMLFSRSPTRSAVPVTLYAILSQHPSPYTIPPSSRYMIAQSHCIFPPTGVFAPPALQVFRTGMCSPSPCVLLSPHCFPICFVYDATVGGVACLSPTSDAIDSVLFPPHFATLATIPVSHCMWFPTSLYAAPSPSSNHQPPTSTPSTYLVLSPTIAASSCSLSPSVSAPL</sequence>
<reference evidence="1" key="1">
    <citation type="journal article" date="2016" name="Gigascience">
        <title>De novo construction of an expanded transcriptome assembly for the western tarnished plant bug, Lygus hesperus.</title>
        <authorList>
            <person name="Tassone E.E."/>
            <person name="Geib S.M."/>
            <person name="Hall B."/>
            <person name="Fabrick J.A."/>
            <person name="Brent C.S."/>
            <person name="Hull J.J."/>
        </authorList>
    </citation>
    <scope>NUCLEOTIDE SEQUENCE</scope>
</reference>
<proteinExistence type="predicted"/>
<name>A0A146M7E0_LYGHE</name>
<dbReference type="EMBL" id="GDHC01003290">
    <property type="protein sequence ID" value="JAQ15339.1"/>
    <property type="molecule type" value="Transcribed_RNA"/>
</dbReference>